<dbReference type="InterPro" id="IPR019734">
    <property type="entry name" value="TPR_rpt"/>
</dbReference>
<dbReference type="InterPro" id="IPR011990">
    <property type="entry name" value="TPR-like_helical_dom_sf"/>
</dbReference>
<protein>
    <recommendedName>
        <fullName evidence="2">Bacterial transcriptional activator domain-containing protein</fullName>
    </recommendedName>
</protein>
<keyword evidence="1" id="KW-0802">TPR repeat</keyword>
<dbReference type="InterPro" id="IPR051677">
    <property type="entry name" value="AfsR-DnrI-RedD_regulator"/>
</dbReference>
<dbReference type="SMART" id="SM01043">
    <property type="entry name" value="BTAD"/>
    <property type="match status" value="1"/>
</dbReference>
<dbReference type="Pfam" id="PF03704">
    <property type="entry name" value="BTAD"/>
    <property type="match status" value="1"/>
</dbReference>
<gene>
    <name evidence="3" type="ORF">F0U44_09935</name>
</gene>
<dbReference type="SUPFAM" id="SSF81901">
    <property type="entry name" value="HCP-like"/>
    <property type="match status" value="1"/>
</dbReference>
<reference evidence="3 4" key="1">
    <citation type="submission" date="2019-09" db="EMBL/GenBank/DDBJ databases">
        <title>Nocardioides panacisoli sp. nov., isolated from the soil of a ginseng field.</title>
        <authorList>
            <person name="Cho C."/>
        </authorList>
    </citation>
    <scope>NUCLEOTIDE SEQUENCE [LARGE SCALE GENOMIC DNA]</scope>
    <source>
        <strain evidence="3 4">BN130099</strain>
    </source>
</reference>
<organism evidence="3 4">
    <name type="scientific">Nocardioides humilatus</name>
    <dbReference type="NCBI Taxonomy" id="2607660"/>
    <lineage>
        <taxon>Bacteria</taxon>
        <taxon>Bacillati</taxon>
        <taxon>Actinomycetota</taxon>
        <taxon>Actinomycetes</taxon>
        <taxon>Propionibacteriales</taxon>
        <taxon>Nocardioidaceae</taxon>
        <taxon>Nocardioides</taxon>
    </lineage>
</organism>
<dbReference type="SUPFAM" id="SSF48452">
    <property type="entry name" value="TPR-like"/>
    <property type="match status" value="2"/>
</dbReference>
<evidence type="ECO:0000313" key="3">
    <source>
        <dbReference type="EMBL" id="KAA1418799.1"/>
    </source>
</evidence>
<dbReference type="GO" id="GO:0003677">
    <property type="term" value="F:DNA binding"/>
    <property type="evidence" value="ECO:0007669"/>
    <property type="project" value="InterPro"/>
</dbReference>
<feature type="repeat" description="TPR" evidence="1">
    <location>
        <begin position="177"/>
        <end position="210"/>
    </location>
</feature>
<dbReference type="EMBL" id="VUJV01000003">
    <property type="protein sequence ID" value="KAA1418799.1"/>
    <property type="molecule type" value="Genomic_DNA"/>
</dbReference>
<sequence>MSDNGSEISSGTASESAAAALELALSHGDELVGGTRSDLLDSAAALLSDVRRAGGQLPMAAAWRLGAAHHYRGEYPIALAYFEVAVGDPDPSPVDRARFLAGHASVMWAQGNAEEGRLIAEAAMEAATASGDDGAIGVAWVASGLVSAHAGDRTANLLAYEQALIHAERAGDAITVVRVRNNLGSRYVEAGRFRQALDELDLAVAVAEDHPVGLASAMVSVNRAEALLGLGRLDEAVGEIALATDQFRRAQAAHLLAFALLLEADAHRVRGNATRAQAKYLEAVERAEAAGNAQVLGPALAGLAETMVADDPAAARAHAKRALDQPHTVGEVITLRAAGWIALAQGDLEAADLFASRALAEAGRRDQLAELADALELRALTRWSITGDAHAARGQLAEAADAWREVGSAIRSAVNRMVTARLSGDRGAEEAGRQALNALGVRADADRIAGPLHVLGAAAAPAVAIRTFGTFAISVAGTPVPASAWPSRKSRQLVQVLASRRGRPMSRAALAELLWPGVTDTSGRLSVALSTARAVLDPGREHDADRYLSADRSHASLDPTTVSIDIVEFERIARAAIDAERSGAADTVSLLQAAASLHPAPFLADEGHTDEWAEATADDMLRLAVEVKRTLARHLVTAGETEQGVGWLMAVLADDPYDEQTHLELVRVLAHARRHGEARRAHRSYAARMAELDIEPSSYELVVG</sequence>
<reference evidence="3 4" key="2">
    <citation type="submission" date="2019-09" db="EMBL/GenBank/DDBJ databases">
        <authorList>
            <person name="Jin C."/>
        </authorList>
    </citation>
    <scope>NUCLEOTIDE SEQUENCE [LARGE SCALE GENOMIC DNA]</scope>
    <source>
        <strain evidence="3 4">BN130099</strain>
    </source>
</reference>
<keyword evidence="4" id="KW-1185">Reference proteome</keyword>
<dbReference type="InterPro" id="IPR005158">
    <property type="entry name" value="BTAD"/>
</dbReference>
<dbReference type="PROSITE" id="PS50005">
    <property type="entry name" value="TPR"/>
    <property type="match status" value="1"/>
</dbReference>
<proteinExistence type="predicted"/>
<name>A0A5B1LGK6_9ACTN</name>
<dbReference type="PANTHER" id="PTHR35807">
    <property type="entry name" value="TRANSCRIPTIONAL REGULATOR REDD-RELATED"/>
    <property type="match status" value="1"/>
</dbReference>
<dbReference type="RefSeq" id="WP_149728139.1">
    <property type="nucleotide sequence ID" value="NZ_VUJV01000003.1"/>
</dbReference>
<dbReference type="AlphaFoldDB" id="A0A5B1LGK6"/>
<evidence type="ECO:0000259" key="2">
    <source>
        <dbReference type="SMART" id="SM01043"/>
    </source>
</evidence>
<dbReference type="InterPro" id="IPR036388">
    <property type="entry name" value="WH-like_DNA-bd_sf"/>
</dbReference>
<dbReference type="GO" id="GO:0006355">
    <property type="term" value="P:regulation of DNA-templated transcription"/>
    <property type="evidence" value="ECO:0007669"/>
    <property type="project" value="InterPro"/>
</dbReference>
<feature type="domain" description="Bacterial transcriptional activator" evidence="2">
    <location>
        <begin position="564"/>
        <end position="702"/>
    </location>
</feature>
<comment type="caution">
    <text evidence="3">The sequence shown here is derived from an EMBL/GenBank/DDBJ whole genome shotgun (WGS) entry which is preliminary data.</text>
</comment>
<dbReference type="Gene3D" id="1.10.10.10">
    <property type="entry name" value="Winged helix-like DNA-binding domain superfamily/Winged helix DNA-binding domain"/>
    <property type="match status" value="1"/>
</dbReference>
<dbReference type="Proteomes" id="UP000325003">
    <property type="component" value="Unassembled WGS sequence"/>
</dbReference>
<evidence type="ECO:0000256" key="1">
    <source>
        <dbReference type="PROSITE-ProRule" id="PRU00339"/>
    </source>
</evidence>
<evidence type="ECO:0000313" key="4">
    <source>
        <dbReference type="Proteomes" id="UP000325003"/>
    </source>
</evidence>
<dbReference type="Gene3D" id="1.25.40.10">
    <property type="entry name" value="Tetratricopeptide repeat domain"/>
    <property type="match status" value="2"/>
</dbReference>
<accession>A0A5B1LGK6</accession>
<dbReference type="InterPro" id="IPR016032">
    <property type="entry name" value="Sig_transdc_resp-reg_C-effctor"/>
</dbReference>
<dbReference type="SUPFAM" id="SSF46894">
    <property type="entry name" value="C-terminal effector domain of the bipartite response regulators"/>
    <property type="match status" value="1"/>
</dbReference>